<keyword evidence="5" id="KW-1185">Reference proteome</keyword>
<evidence type="ECO:0000256" key="1">
    <source>
        <dbReference type="ARBA" id="ARBA00022737"/>
    </source>
</evidence>
<dbReference type="InterPro" id="IPR051685">
    <property type="entry name" value="Ycf3/AcsC/BcsC/TPR_MFPF"/>
</dbReference>
<feature type="repeat" description="TPR" evidence="3">
    <location>
        <begin position="391"/>
        <end position="424"/>
    </location>
</feature>
<evidence type="ECO:0000256" key="2">
    <source>
        <dbReference type="ARBA" id="ARBA00022803"/>
    </source>
</evidence>
<feature type="repeat" description="TPR" evidence="3">
    <location>
        <begin position="111"/>
        <end position="144"/>
    </location>
</feature>
<dbReference type="InterPro" id="IPR013105">
    <property type="entry name" value="TPR_2"/>
</dbReference>
<organism evidence="4 5">
    <name type="scientific">Tumidithrix elongata BACA0141</name>
    <dbReference type="NCBI Taxonomy" id="2716417"/>
    <lineage>
        <taxon>Bacteria</taxon>
        <taxon>Bacillati</taxon>
        <taxon>Cyanobacteriota</taxon>
        <taxon>Cyanophyceae</taxon>
        <taxon>Pseudanabaenales</taxon>
        <taxon>Pseudanabaenaceae</taxon>
        <taxon>Tumidithrix</taxon>
        <taxon>Tumidithrix elongata</taxon>
    </lineage>
</organism>
<dbReference type="Proteomes" id="UP001333818">
    <property type="component" value="Unassembled WGS sequence"/>
</dbReference>
<dbReference type="SUPFAM" id="SSF48452">
    <property type="entry name" value="TPR-like"/>
    <property type="match status" value="2"/>
</dbReference>
<accession>A0AAW9PX81</accession>
<evidence type="ECO:0000256" key="3">
    <source>
        <dbReference type="PROSITE-ProRule" id="PRU00339"/>
    </source>
</evidence>
<dbReference type="PROSITE" id="PS50005">
    <property type="entry name" value="TPR"/>
    <property type="match status" value="5"/>
</dbReference>
<dbReference type="SMART" id="SM00028">
    <property type="entry name" value="TPR"/>
    <property type="match status" value="9"/>
</dbReference>
<proteinExistence type="predicted"/>
<reference evidence="4" key="1">
    <citation type="submission" date="2024-01" db="EMBL/GenBank/DDBJ databases">
        <title>Bank of Algae and Cyanobacteria of the Azores (BACA) strain genomes.</title>
        <authorList>
            <person name="Luz R."/>
            <person name="Cordeiro R."/>
            <person name="Fonseca A."/>
            <person name="Goncalves V."/>
        </authorList>
    </citation>
    <scope>NUCLEOTIDE SEQUENCE</scope>
    <source>
        <strain evidence="4">BACA0141</strain>
    </source>
</reference>
<feature type="repeat" description="TPR" evidence="3">
    <location>
        <begin position="194"/>
        <end position="227"/>
    </location>
</feature>
<dbReference type="PANTHER" id="PTHR44943:SF4">
    <property type="entry name" value="TPR REPEAT-CONTAINING PROTEIN MJ0798"/>
    <property type="match status" value="1"/>
</dbReference>
<dbReference type="Pfam" id="PF13432">
    <property type="entry name" value="TPR_16"/>
    <property type="match status" value="2"/>
</dbReference>
<feature type="repeat" description="TPR" evidence="3">
    <location>
        <begin position="430"/>
        <end position="463"/>
    </location>
</feature>
<dbReference type="Pfam" id="PF13181">
    <property type="entry name" value="TPR_8"/>
    <property type="match status" value="2"/>
</dbReference>
<comment type="caution">
    <text evidence="4">The sequence shown here is derived from an EMBL/GenBank/DDBJ whole genome shotgun (WGS) entry which is preliminary data.</text>
</comment>
<gene>
    <name evidence="4" type="ORF">V2H45_24325</name>
</gene>
<dbReference type="AlphaFoldDB" id="A0AAW9PX81"/>
<dbReference type="InterPro" id="IPR011990">
    <property type="entry name" value="TPR-like_helical_dom_sf"/>
</dbReference>
<dbReference type="Pfam" id="PF13424">
    <property type="entry name" value="TPR_12"/>
    <property type="match status" value="1"/>
</dbReference>
<name>A0AAW9PX81_9CYAN</name>
<keyword evidence="2 3" id="KW-0802">TPR repeat</keyword>
<dbReference type="InterPro" id="IPR019734">
    <property type="entry name" value="TPR_rpt"/>
</dbReference>
<protein>
    <submittedName>
        <fullName evidence="4">Tetratricopeptide repeat protein</fullName>
    </submittedName>
</protein>
<dbReference type="Pfam" id="PF07719">
    <property type="entry name" value="TPR_2"/>
    <property type="match status" value="2"/>
</dbReference>
<keyword evidence="1" id="KW-0677">Repeat</keyword>
<evidence type="ECO:0000313" key="4">
    <source>
        <dbReference type="EMBL" id="MEE3719872.1"/>
    </source>
</evidence>
<dbReference type="PANTHER" id="PTHR44943">
    <property type="entry name" value="CELLULOSE SYNTHASE OPERON PROTEIN C"/>
    <property type="match status" value="1"/>
</dbReference>
<evidence type="ECO:0000313" key="5">
    <source>
        <dbReference type="Proteomes" id="UP001333818"/>
    </source>
</evidence>
<sequence length="478" mass="55044">MQIPKKILNRRETAFKPLSSQERGWGEVKSWNTFAFRSLIYCLILSGFTLEFSGIFSPQFAYAQTCDIGSATVHPGNYKLRGSVFLKKESFQEALDCFEIALQDPRGREDPELWNNHGLALAGLKRFEEALASYDQAVRIKPGARFVDRVQPLVQPKDYYLWWFNRATALVDLNRNDEALASLDKSLQIKSDYGFVWFFRGLTLFRLKRYDEARFAYRRSVLLSPNTPYVIKSLHLLNLQDYVVYYGEAEAKSRLGRYKEAIKAFERGKQVRLNNPQIEFFENNVSENLYENYIDGIRSLDRSEYNKALTQFDLVIATKPNYASAWDGKADALMALKRYPEAIAAYDRVTVIEPYDYPAWYKKGNALMKAKRNGEALQAYQKAIDISGGFAEVWHNRGVIFYNQNKNKEAIDAYSRSLKANTLWGGISRADTQYALAATLYRAGRYRESLSAVEQVLKAQPDYKEAVELRKLIKRILG</sequence>
<feature type="repeat" description="TPR" evidence="3">
    <location>
        <begin position="323"/>
        <end position="356"/>
    </location>
</feature>
<dbReference type="EMBL" id="JAZBJZ010000183">
    <property type="protein sequence ID" value="MEE3719872.1"/>
    <property type="molecule type" value="Genomic_DNA"/>
</dbReference>
<dbReference type="Gene3D" id="1.25.40.10">
    <property type="entry name" value="Tetratricopeptide repeat domain"/>
    <property type="match status" value="4"/>
</dbReference>